<feature type="region of interest" description="Disordered" evidence="3">
    <location>
        <begin position="163"/>
        <end position="300"/>
    </location>
</feature>
<protein>
    <recommendedName>
        <fullName evidence="2">Biogenesis of lysosome-related organelles complex 1 subunit 1</fullName>
    </recommendedName>
</protein>
<dbReference type="PANTHER" id="PTHR13073">
    <property type="entry name" value="BLOC-1 COMPLEX SUBUNIT 1"/>
    <property type="match status" value="1"/>
</dbReference>
<organism evidence="4 5">
    <name type="scientific">Cytospora paraplurivora</name>
    <dbReference type="NCBI Taxonomy" id="2898453"/>
    <lineage>
        <taxon>Eukaryota</taxon>
        <taxon>Fungi</taxon>
        <taxon>Dikarya</taxon>
        <taxon>Ascomycota</taxon>
        <taxon>Pezizomycotina</taxon>
        <taxon>Sordariomycetes</taxon>
        <taxon>Sordariomycetidae</taxon>
        <taxon>Diaporthales</taxon>
        <taxon>Cytosporaceae</taxon>
        <taxon>Cytospora</taxon>
    </lineage>
</organism>
<dbReference type="GO" id="GO:0031083">
    <property type="term" value="C:BLOC-1 complex"/>
    <property type="evidence" value="ECO:0007669"/>
    <property type="project" value="InterPro"/>
</dbReference>
<keyword evidence="5" id="KW-1185">Reference proteome</keyword>
<dbReference type="PANTHER" id="PTHR13073:SF0">
    <property type="entry name" value="BIOGENESIS OF LYSOSOME-RELATED ORGANELLES COMPLEX 1 SUBUNIT 1"/>
    <property type="match status" value="1"/>
</dbReference>
<gene>
    <name evidence="4" type="ORF">SLS53_007610</name>
</gene>
<sequence>MSASIRPISPPQPSSASVTTTTVSSSSPPTTSRSNGEATTTSSSSSNNNPPQPSPTNPSHLPTQSQQAQISQARTALVASIGNMLDHELQTRAGLLHANQAAIERQERDVTRALEALRREDDKLMRLLDGGSRKVKELGDVQNWAERMERDFLVLEETMRLVGEGDGGSESGSGSWSGSGSGSGSGSWSGSNRGSDRGSVAGDEDGGGDVRMRDVDGEDGNVLDGSGGETARNNKGKGRQVDIFASGAMDVDPTQIPLPLDDRDIVEESTHPTSPSGHSTAAVQPSTGATGWLRRMMWRK</sequence>
<dbReference type="Proteomes" id="UP001320245">
    <property type="component" value="Unassembled WGS sequence"/>
</dbReference>
<feature type="compositionally biased region" description="Low complexity" evidence="3">
    <location>
        <begin position="188"/>
        <end position="199"/>
    </location>
</feature>
<feature type="compositionally biased region" description="Low complexity" evidence="3">
    <location>
        <begin position="14"/>
        <end position="49"/>
    </location>
</feature>
<dbReference type="Pfam" id="PF06320">
    <property type="entry name" value="GCN5L1"/>
    <property type="match status" value="1"/>
</dbReference>
<feature type="region of interest" description="Disordered" evidence="3">
    <location>
        <begin position="1"/>
        <end position="73"/>
    </location>
</feature>
<dbReference type="EMBL" id="JAJSPL020000040">
    <property type="protein sequence ID" value="KAK7735220.1"/>
    <property type="molecule type" value="Genomic_DNA"/>
</dbReference>
<dbReference type="AlphaFoldDB" id="A0AAN9U8P2"/>
<evidence type="ECO:0000256" key="3">
    <source>
        <dbReference type="SAM" id="MobiDB-lite"/>
    </source>
</evidence>
<evidence type="ECO:0000313" key="4">
    <source>
        <dbReference type="EMBL" id="KAK7735220.1"/>
    </source>
</evidence>
<feature type="compositionally biased region" description="Low complexity" evidence="3">
    <location>
        <begin position="271"/>
        <end position="280"/>
    </location>
</feature>
<proteinExistence type="inferred from homology"/>
<feature type="compositionally biased region" description="Polar residues" evidence="3">
    <location>
        <begin position="60"/>
        <end position="73"/>
    </location>
</feature>
<dbReference type="InterPro" id="IPR009395">
    <property type="entry name" value="BLOC1S1"/>
</dbReference>
<feature type="compositionally biased region" description="Gly residues" evidence="3">
    <location>
        <begin position="164"/>
        <end position="187"/>
    </location>
</feature>
<evidence type="ECO:0000256" key="1">
    <source>
        <dbReference type="ARBA" id="ARBA00007133"/>
    </source>
</evidence>
<accession>A0AAN9U8P2</accession>
<reference evidence="4 5" key="1">
    <citation type="journal article" date="2023" name="PLoS ONE">
        <title>Cytospora paraplurivora sp. nov. isolated from orchards with fruit tree decline syndrome in Ontario, Canada.</title>
        <authorList>
            <person name="Ilyukhin E."/>
            <person name="Nguyen H.D.T."/>
            <person name="Castle A.J."/>
            <person name="Ellouze W."/>
        </authorList>
    </citation>
    <scope>NUCLEOTIDE SEQUENCE [LARGE SCALE GENOMIC DNA]</scope>
    <source>
        <strain evidence="4 5">FDS-564</strain>
    </source>
</reference>
<feature type="compositionally biased region" description="Basic and acidic residues" evidence="3">
    <location>
        <begin position="260"/>
        <end position="270"/>
    </location>
</feature>
<evidence type="ECO:0000313" key="5">
    <source>
        <dbReference type="Proteomes" id="UP001320245"/>
    </source>
</evidence>
<name>A0AAN9U8P2_9PEZI</name>
<comment type="caution">
    <text evidence="4">The sequence shown here is derived from an EMBL/GenBank/DDBJ whole genome shotgun (WGS) entry which is preliminary data.</text>
</comment>
<evidence type="ECO:0000256" key="2">
    <source>
        <dbReference type="ARBA" id="ARBA00019577"/>
    </source>
</evidence>
<comment type="similarity">
    <text evidence="1">Belongs to the BLOC1S1 family.</text>
</comment>
<dbReference type="GO" id="GO:0016197">
    <property type="term" value="P:endosomal transport"/>
    <property type="evidence" value="ECO:0007669"/>
    <property type="project" value="TreeGrafter"/>
</dbReference>